<accession>A0ABV0BYF2</accession>
<organism evidence="1 2">
    <name type="scientific">Sphingobacterium kitahiroshimense</name>
    <dbReference type="NCBI Taxonomy" id="470446"/>
    <lineage>
        <taxon>Bacteria</taxon>
        <taxon>Pseudomonadati</taxon>
        <taxon>Bacteroidota</taxon>
        <taxon>Sphingobacteriia</taxon>
        <taxon>Sphingobacteriales</taxon>
        <taxon>Sphingobacteriaceae</taxon>
        <taxon>Sphingobacterium</taxon>
    </lineage>
</organism>
<dbReference type="EMBL" id="JBDJNQ010000010">
    <property type="protein sequence ID" value="MEN5379585.1"/>
    <property type="molecule type" value="Genomic_DNA"/>
</dbReference>
<protein>
    <submittedName>
        <fullName evidence="1">Uncharacterized protein</fullName>
    </submittedName>
</protein>
<dbReference type="Proteomes" id="UP001409291">
    <property type="component" value="Unassembled WGS sequence"/>
</dbReference>
<gene>
    <name evidence="1" type="ORF">ABE541_20120</name>
</gene>
<comment type="caution">
    <text evidence="1">The sequence shown here is derived from an EMBL/GenBank/DDBJ whole genome shotgun (WGS) entry which is preliminary data.</text>
</comment>
<dbReference type="RefSeq" id="WP_346582412.1">
    <property type="nucleotide sequence ID" value="NZ_JBDJNQ010000010.1"/>
</dbReference>
<name>A0ABV0BYF2_9SPHI</name>
<proteinExistence type="predicted"/>
<sequence length="206" mass="24158">MDTIRSEHITLLGYEISAPTITTSSTRTLYRANIILKDDDGLNEERNRQLLIHIYDSIRNSSYRPNALNLFLFQTVEHSESGMGQWIARISKAKIENEPTISVQHFKIHTEKDLKYADDKSLTIEKRKLIFKEIIEAEDKSMQLADKKYPRTSTNNFDKNDDYQKKLVKKLKFTIQKKYNIDEKRLKAIALEGLEHNWPMPPMLKD</sequence>
<keyword evidence="2" id="KW-1185">Reference proteome</keyword>
<evidence type="ECO:0000313" key="2">
    <source>
        <dbReference type="Proteomes" id="UP001409291"/>
    </source>
</evidence>
<evidence type="ECO:0000313" key="1">
    <source>
        <dbReference type="EMBL" id="MEN5379585.1"/>
    </source>
</evidence>
<reference evidence="1 2" key="1">
    <citation type="submission" date="2024-04" db="EMBL/GenBank/DDBJ databases">
        <title>WGS of bacteria from Torrens River.</title>
        <authorList>
            <person name="Wyrsch E.R."/>
            <person name="Drigo B."/>
        </authorList>
    </citation>
    <scope>NUCLEOTIDE SEQUENCE [LARGE SCALE GENOMIC DNA]</scope>
    <source>
        <strain evidence="1 2">TWI391</strain>
    </source>
</reference>